<evidence type="ECO:0000256" key="1">
    <source>
        <dbReference type="ARBA" id="ARBA00006068"/>
    </source>
</evidence>
<dbReference type="InterPro" id="IPR050922">
    <property type="entry name" value="LytR/CpsA/Psr_CW_biosynth"/>
</dbReference>
<dbReference type="AlphaFoldDB" id="A0A9D1FHK7"/>
<reference evidence="4" key="1">
    <citation type="submission" date="2020-10" db="EMBL/GenBank/DDBJ databases">
        <authorList>
            <person name="Gilroy R."/>
        </authorList>
    </citation>
    <scope>NUCLEOTIDE SEQUENCE</scope>
    <source>
        <strain evidence="4">CHK152-2871</strain>
    </source>
</reference>
<feature type="region of interest" description="Disordered" evidence="2">
    <location>
        <begin position="1"/>
        <end position="27"/>
    </location>
</feature>
<evidence type="ECO:0000313" key="4">
    <source>
        <dbReference type="EMBL" id="HIS73976.1"/>
    </source>
</evidence>
<dbReference type="EMBL" id="DVJQ01000026">
    <property type="protein sequence ID" value="HIS73976.1"/>
    <property type="molecule type" value="Genomic_DNA"/>
</dbReference>
<dbReference type="Gene3D" id="3.40.630.190">
    <property type="entry name" value="LCP protein"/>
    <property type="match status" value="1"/>
</dbReference>
<dbReference type="NCBIfam" id="TIGR00350">
    <property type="entry name" value="lytR_cpsA_psr"/>
    <property type="match status" value="1"/>
</dbReference>
<comment type="caution">
    <text evidence="4">The sequence shown here is derived from an EMBL/GenBank/DDBJ whole genome shotgun (WGS) entry which is preliminary data.</text>
</comment>
<comment type="similarity">
    <text evidence="1">Belongs to the LytR/CpsA/Psr (LCP) family.</text>
</comment>
<dbReference type="Proteomes" id="UP000886865">
    <property type="component" value="Unassembled WGS sequence"/>
</dbReference>
<feature type="domain" description="Cell envelope-related transcriptional attenuator" evidence="3">
    <location>
        <begin position="106"/>
        <end position="254"/>
    </location>
</feature>
<protein>
    <submittedName>
        <fullName evidence="4">LCP family protein</fullName>
    </submittedName>
</protein>
<gene>
    <name evidence="4" type="ORF">IAA86_03030</name>
</gene>
<name>A0A9D1FHK7_9BACT</name>
<evidence type="ECO:0000313" key="5">
    <source>
        <dbReference type="Proteomes" id="UP000886865"/>
    </source>
</evidence>
<proteinExistence type="inferred from homology"/>
<evidence type="ECO:0000256" key="2">
    <source>
        <dbReference type="SAM" id="MobiDB-lite"/>
    </source>
</evidence>
<organism evidence="4 5">
    <name type="scientific">Candidatus Galligastranaerophilus intestinavium</name>
    <dbReference type="NCBI Taxonomy" id="2840836"/>
    <lineage>
        <taxon>Bacteria</taxon>
        <taxon>Candidatus Galligastranaerophilus</taxon>
    </lineage>
</organism>
<evidence type="ECO:0000259" key="3">
    <source>
        <dbReference type="Pfam" id="PF03816"/>
    </source>
</evidence>
<dbReference type="Pfam" id="PF03816">
    <property type="entry name" value="LytR_cpsA_psr"/>
    <property type="match status" value="1"/>
</dbReference>
<dbReference type="PANTHER" id="PTHR33392">
    <property type="entry name" value="POLYISOPRENYL-TEICHOIC ACID--PEPTIDOGLYCAN TEICHOIC ACID TRANSFERASE TAGU"/>
    <property type="match status" value="1"/>
</dbReference>
<dbReference type="InterPro" id="IPR004474">
    <property type="entry name" value="LytR_CpsA_psr"/>
</dbReference>
<accession>A0A9D1FHK7</accession>
<sequence length="431" mass="48126">MNKMLERPVKQQYKPLPPMRRRKRRQSSAGSFLRSFLITLILLSSIAAFAYHSDVKASINDLIAALTGSNGTRTEFNLPFSPRRQNILFMGVDVASNAADPFKGNRSDTMLLVSIAPYGKDINVISIPRDSKVYIADRNKPDKINHAFAFGGADLAVKTVEETFGVKVDHYIALSNTGLIKFIDTIGGLPIYIEKDMHYHDNTAGLHIDLTQGQHVLNGEQTEGYLRFRKDALGDIGRIRRQQWFFNALMARLKEPSVLVKIPEVLKVMPKYIQTDLSVYELSQYAAMVKAIDVSSIQVATLPGTPSTKGIISYWILDPDKTQEIINKLVYRDKSAPLSEALNVGILYTPSKEAVARDLKMHLEQNGAIVKMQNRNKLTHDHIAVHNLDVSGDVIESLKKTIPEMQEKQTVYDPVGFNKAAKDFTVVLAGS</sequence>
<dbReference type="PANTHER" id="PTHR33392:SF6">
    <property type="entry name" value="POLYISOPRENYL-TEICHOIC ACID--PEPTIDOGLYCAN TEICHOIC ACID TRANSFERASE TAGU"/>
    <property type="match status" value="1"/>
</dbReference>
<reference evidence="4" key="2">
    <citation type="journal article" date="2021" name="PeerJ">
        <title>Extensive microbial diversity within the chicken gut microbiome revealed by metagenomics and culture.</title>
        <authorList>
            <person name="Gilroy R."/>
            <person name="Ravi A."/>
            <person name="Getino M."/>
            <person name="Pursley I."/>
            <person name="Horton D.L."/>
            <person name="Alikhan N.F."/>
            <person name="Baker D."/>
            <person name="Gharbi K."/>
            <person name="Hall N."/>
            <person name="Watson M."/>
            <person name="Adriaenssens E.M."/>
            <person name="Foster-Nyarko E."/>
            <person name="Jarju S."/>
            <person name="Secka A."/>
            <person name="Antonio M."/>
            <person name="Oren A."/>
            <person name="Chaudhuri R.R."/>
            <person name="La Ragione R."/>
            <person name="Hildebrand F."/>
            <person name="Pallen M.J."/>
        </authorList>
    </citation>
    <scope>NUCLEOTIDE SEQUENCE</scope>
    <source>
        <strain evidence="4">CHK152-2871</strain>
    </source>
</reference>